<evidence type="ECO:0000259" key="2">
    <source>
        <dbReference type="SMART" id="SM00646"/>
    </source>
</evidence>
<organism evidence="3 4">
    <name type="scientific">Paenibacillus yanchengensis</name>
    <dbReference type="NCBI Taxonomy" id="2035833"/>
    <lineage>
        <taxon>Bacteria</taxon>
        <taxon>Bacillati</taxon>
        <taxon>Bacillota</taxon>
        <taxon>Bacilli</taxon>
        <taxon>Bacillales</taxon>
        <taxon>Paenibacillaceae</taxon>
        <taxon>Paenibacillus</taxon>
    </lineage>
</organism>
<dbReference type="SMART" id="SM00646">
    <property type="entry name" value="Ami_3"/>
    <property type="match status" value="1"/>
</dbReference>
<dbReference type="InterPro" id="IPR012854">
    <property type="entry name" value="Cu_amine_oxidase-like_N"/>
</dbReference>
<dbReference type="InterPro" id="IPR050695">
    <property type="entry name" value="N-acetylmuramoyl_amidase_3"/>
</dbReference>
<name>A0ABW4YNK4_9BACL</name>
<dbReference type="Pfam" id="PF01520">
    <property type="entry name" value="Amidase_3"/>
    <property type="match status" value="1"/>
</dbReference>
<sequence>MSVPQLIIDAGHGGVDPGASGNDIVEKQMVLDISLYQFRRFKELGMSVALTRQTDITLEPNQRTTIVKNSGAKHCISNHINAATSNTASGAEFIHSIYSNGKLPKLMANSLAEAGQVLRPTTTYSKRNSNSQDYYFMHRQTGNVETVIVEYGFLTNSMDADRLRNNWKSYAEAIVKAYCLYVGHGYVAPVVSQKESDLIYTVVNGEKLEFQGKLIDGVTYVPVRSIAEALGASVSWDSEARTVTINK</sequence>
<reference evidence="4" key="1">
    <citation type="journal article" date="2019" name="Int. J. Syst. Evol. Microbiol.">
        <title>The Global Catalogue of Microorganisms (GCM) 10K type strain sequencing project: providing services to taxonomists for standard genome sequencing and annotation.</title>
        <authorList>
            <consortium name="The Broad Institute Genomics Platform"/>
            <consortium name="The Broad Institute Genome Sequencing Center for Infectious Disease"/>
            <person name="Wu L."/>
            <person name="Ma J."/>
        </authorList>
    </citation>
    <scope>NUCLEOTIDE SEQUENCE [LARGE SCALE GENOMIC DNA]</scope>
    <source>
        <strain evidence="4">GH52</strain>
    </source>
</reference>
<proteinExistence type="predicted"/>
<dbReference type="PANTHER" id="PTHR30404:SF0">
    <property type="entry name" value="N-ACETYLMURAMOYL-L-ALANINE AMIDASE AMIC"/>
    <property type="match status" value="1"/>
</dbReference>
<dbReference type="EC" id="3.5.1.28" evidence="3"/>
<dbReference type="PANTHER" id="PTHR30404">
    <property type="entry name" value="N-ACETYLMURAMOYL-L-ALANINE AMIDASE"/>
    <property type="match status" value="1"/>
</dbReference>
<comment type="caution">
    <text evidence="3">The sequence shown here is derived from an EMBL/GenBank/DDBJ whole genome shotgun (WGS) entry which is preliminary data.</text>
</comment>
<accession>A0ABW4YNK4</accession>
<evidence type="ECO:0000313" key="4">
    <source>
        <dbReference type="Proteomes" id="UP001597362"/>
    </source>
</evidence>
<feature type="domain" description="MurNAc-LAA" evidence="2">
    <location>
        <begin position="64"/>
        <end position="179"/>
    </location>
</feature>
<evidence type="ECO:0000256" key="1">
    <source>
        <dbReference type="ARBA" id="ARBA00022801"/>
    </source>
</evidence>
<gene>
    <name evidence="3" type="ORF">ACFSJH_16020</name>
</gene>
<dbReference type="Proteomes" id="UP001597362">
    <property type="component" value="Unassembled WGS sequence"/>
</dbReference>
<dbReference type="Gene3D" id="3.30.457.10">
    <property type="entry name" value="Copper amine oxidase-like, N-terminal domain"/>
    <property type="match status" value="1"/>
</dbReference>
<evidence type="ECO:0000313" key="3">
    <source>
        <dbReference type="EMBL" id="MFD2117236.1"/>
    </source>
</evidence>
<keyword evidence="4" id="KW-1185">Reference proteome</keyword>
<dbReference type="SUPFAM" id="SSF55383">
    <property type="entry name" value="Copper amine oxidase, domain N"/>
    <property type="match status" value="1"/>
</dbReference>
<protein>
    <submittedName>
        <fullName evidence="3">N-acetylmuramoyl-L-alanine amidase</fullName>
        <ecNumber evidence="3">3.5.1.28</ecNumber>
    </submittedName>
</protein>
<dbReference type="InterPro" id="IPR002508">
    <property type="entry name" value="MurNAc-LAA_cat"/>
</dbReference>
<dbReference type="EMBL" id="JBHUHO010000038">
    <property type="protein sequence ID" value="MFD2117236.1"/>
    <property type="molecule type" value="Genomic_DNA"/>
</dbReference>
<keyword evidence="1 3" id="KW-0378">Hydrolase</keyword>
<dbReference type="GO" id="GO:0008745">
    <property type="term" value="F:N-acetylmuramoyl-L-alanine amidase activity"/>
    <property type="evidence" value="ECO:0007669"/>
    <property type="project" value="UniProtKB-EC"/>
</dbReference>
<dbReference type="Pfam" id="PF07833">
    <property type="entry name" value="Cu_amine_oxidN1"/>
    <property type="match status" value="1"/>
</dbReference>
<dbReference type="InterPro" id="IPR036582">
    <property type="entry name" value="Mao_N_sf"/>
</dbReference>
<dbReference type="CDD" id="cd02696">
    <property type="entry name" value="MurNAc-LAA"/>
    <property type="match status" value="1"/>
</dbReference>
<dbReference type="SUPFAM" id="SSF53187">
    <property type="entry name" value="Zn-dependent exopeptidases"/>
    <property type="match status" value="1"/>
</dbReference>
<dbReference type="Gene3D" id="3.40.630.40">
    <property type="entry name" value="Zn-dependent exopeptidases"/>
    <property type="match status" value="1"/>
</dbReference>
<dbReference type="RefSeq" id="WP_377774211.1">
    <property type="nucleotide sequence ID" value="NZ_JBHUHO010000038.1"/>
</dbReference>